<dbReference type="InterPro" id="IPR021354">
    <property type="entry name" value="DUF2975"/>
</dbReference>
<reference evidence="2 3" key="1">
    <citation type="submission" date="2011-02" db="EMBL/GenBank/DDBJ databases">
        <authorList>
            <person name="Weinstock G."/>
            <person name="Sodergren E."/>
            <person name="Clifton S."/>
            <person name="Fulton L."/>
            <person name="Fulton B."/>
            <person name="Courtney L."/>
            <person name="Fronick C."/>
            <person name="Harrison M."/>
            <person name="Strong C."/>
            <person name="Farmer C."/>
            <person name="Delahaunty K."/>
            <person name="Markovic C."/>
            <person name="Hall O."/>
            <person name="Minx P."/>
            <person name="Tomlinson C."/>
            <person name="Mitreva M."/>
            <person name="Hou S."/>
            <person name="Chen J."/>
            <person name="Wollam A."/>
            <person name="Pepin K.H."/>
            <person name="Johnson M."/>
            <person name="Bhonagiri V."/>
            <person name="Zhang X."/>
            <person name="Suruliraj S."/>
            <person name="Warren W."/>
            <person name="Chinwalla A."/>
            <person name="Mardis E.R."/>
            <person name="Wilson R.K."/>
        </authorList>
    </citation>
    <scope>NUCLEOTIDE SEQUENCE [LARGE SCALE GENOMIC DNA]</scope>
    <source>
        <strain evidence="2 3">YIT 12057</strain>
    </source>
</reference>
<name>F3PNP7_9BACE</name>
<dbReference type="AlphaFoldDB" id="F3PNP7"/>
<dbReference type="Proteomes" id="UP000003416">
    <property type="component" value="Unassembled WGS sequence"/>
</dbReference>
<dbReference type="RefSeq" id="WP_009123669.1">
    <property type="nucleotide sequence ID" value="NZ_GL882607.1"/>
</dbReference>
<sequence length="230" mass="25781">MKRRLNIFCVIVMLVLCYSVVESAYYMCMGIGLGAKAGMEAAKEMKDCDHLEQHNDYRALTNMKYIALIPHSLDGKVQELLCDSVYNEKSGEYVPAMHAMMAVSVKTQEGAVSRVVSGLLDFVQLAAIVWSIVLFVKLIVAINRSDIFNWRNIRRLRRLGVLLIVGFGCSLLVEYLSLCSLREVLSLQNYDLVLSDMVDITTFVLGLTALIVAEVFAIGLKMKEEQELTI</sequence>
<evidence type="ECO:0000313" key="3">
    <source>
        <dbReference type="Proteomes" id="UP000003416"/>
    </source>
</evidence>
<evidence type="ECO:0000313" key="2">
    <source>
        <dbReference type="EMBL" id="EGF59573.1"/>
    </source>
</evidence>
<keyword evidence="3" id="KW-1185">Reference proteome</keyword>
<dbReference type="HOGENOM" id="CLU_111461_0_0_10"/>
<dbReference type="GeneID" id="86048150"/>
<gene>
    <name evidence="2" type="ORF">HMPREF9446_00336</name>
</gene>
<feature type="transmembrane region" description="Helical" evidence="1">
    <location>
        <begin position="161"/>
        <end position="178"/>
    </location>
</feature>
<keyword evidence="1" id="KW-0472">Membrane</keyword>
<dbReference type="eggNOG" id="ENOG5033HM1">
    <property type="taxonomic scope" value="Bacteria"/>
</dbReference>
<protein>
    <recommendedName>
        <fullName evidence="4">DUF2975 domain-containing protein</fullName>
    </recommendedName>
</protein>
<evidence type="ECO:0008006" key="4">
    <source>
        <dbReference type="Google" id="ProtNLM"/>
    </source>
</evidence>
<keyword evidence="1" id="KW-1133">Transmembrane helix</keyword>
<keyword evidence="1" id="KW-0812">Transmembrane</keyword>
<feature type="transmembrane region" description="Helical" evidence="1">
    <location>
        <begin position="198"/>
        <end position="220"/>
    </location>
</feature>
<comment type="caution">
    <text evidence="2">The sequence shown here is derived from an EMBL/GenBank/DDBJ whole genome shotgun (WGS) entry which is preliminary data.</text>
</comment>
<dbReference type="EMBL" id="AFBN01000006">
    <property type="protein sequence ID" value="EGF59573.1"/>
    <property type="molecule type" value="Genomic_DNA"/>
</dbReference>
<feature type="transmembrane region" description="Helical" evidence="1">
    <location>
        <begin position="122"/>
        <end position="140"/>
    </location>
</feature>
<proteinExistence type="predicted"/>
<dbReference type="Pfam" id="PF11188">
    <property type="entry name" value="DUF2975"/>
    <property type="match status" value="1"/>
</dbReference>
<evidence type="ECO:0000256" key="1">
    <source>
        <dbReference type="SAM" id="Phobius"/>
    </source>
</evidence>
<organism evidence="2 3">
    <name type="scientific">Bacteroides fluxus YIT 12057</name>
    <dbReference type="NCBI Taxonomy" id="763034"/>
    <lineage>
        <taxon>Bacteria</taxon>
        <taxon>Pseudomonadati</taxon>
        <taxon>Bacteroidota</taxon>
        <taxon>Bacteroidia</taxon>
        <taxon>Bacteroidales</taxon>
        <taxon>Bacteroidaceae</taxon>
        <taxon>Bacteroides</taxon>
    </lineage>
</organism>
<dbReference type="STRING" id="763034.HMPREF9446_00336"/>
<accession>F3PNP7</accession>